<evidence type="ECO:0000313" key="2">
    <source>
        <dbReference type="Proteomes" id="UP000193689"/>
    </source>
</evidence>
<dbReference type="OrthoDB" id="2441642at2759"/>
<dbReference type="STRING" id="1141098.A0A1Y2EFI5"/>
<dbReference type="Proteomes" id="UP000193689">
    <property type="component" value="Unassembled WGS sequence"/>
</dbReference>
<dbReference type="InParanoid" id="A0A1Y2EFI5"/>
<dbReference type="RefSeq" id="XP_040720293.1">
    <property type="nucleotide sequence ID" value="XM_040859465.1"/>
</dbReference>
<proteinExistence type="predicted"/>
<gene>
    <name evidence="1" type="ORF">BCR38DRAFT_421808</name>
</gene>
<protein>
    <submittedName>
        <fullName evidence="1">Uncharacterized protein</fullName>
    </submittedName>
</protein>
<evidence type="ECO:0000313" key="1">
    <source>
        <dbReference type="EMBL" id="ORY70343.1"/>
    </source>
</evidence>
<comment type="caution">
    <text evidence="1">The sequence shown here is derived from an EMBL/GenBank/DDBJ whole genome shotgun (WGS) entry which is preliminary data.</text>
</comment>
<accession>A0A1Y2EFI5</accession>
<reference evidence="1 2" key="1">
    <citation type="submission" date="2016-07" db="EMBL/GenBank/DDBJ databases">
        <title>Pervasive Adenine N6-methylation of Active Genes in Fungi.</title>
        <authorList>
            <consortium name="DOE Joint Genome Institute"/>
            <person name="Mondo S.J."/>
            <person name="Dannebaum R.O."/>
            <person name="Kuo R.C."/>
            <person name="Labutti K."/>
            <person name="Haridas S."/>
            <person name="Kuo A."/>
            <person name="Salamov A."/>
            <person name="Ahrendt S.R."/>
            <person name="Lipzen A."/>
            <person name="Sullivan W."/>
            <person name="Andreopoulos W.B."/>
            <person name="Clum A."/>
            <person name="Lindquist E."/>
            <person name="Daum C."/>
            <person name="Ramamoorthy G.K."/>
            <person name="Gryganskyi A."/>
            <person name="Culley D."/>
            <person name="Magnuson J.K."/>
            <person name="James T.Y."/>
            <person name="O'Malley M.A."/>
            <person name="Stajich J.E."/>
            <person name="Spatafora J.W."/>
            <person name="Visel A."/>
            <person name="Grigoriev I.V."/>
        </authorList>
    </citation>
    <scope>NUCLEOTIDE SEQUENCE [LARGE SCALE GENOMIC DNA]</scope>
    <source>
        <strain evidence="1 2">CBS 129021</strain>
    </source>
</reference>
<name>A0A1Y2EFI5_9PEZI</name>
<dbReference type="GeneID" id="63775677"/>
<sequence length="128" mass="14188">MSLVTNAASRVERDSEDLDLSCLKLTCPINVDEIATRWLNRWLTAPGQVVKEYHRKISAFTYRILGSYASRAVRGHGLPPFIHPSQMMASSSCPPLAACMSVVRMCEKPLPGSEDATVEVLQQEINKV</sequence>
<organism evidence="1 2">
    <name type="scientific">Pseudomassariella vexata</name>
    <dbReference type="NCBI Taxonomy" id="1141098"/>
    <lineage>
        <taxon>Eukaryota</taxon>
        <taxon>Fungi</taxon>
        <taxon>Dikarya</taxon>
        <taxon>Ascomycota</taxon>
        <taxon>Pezizomycotina</taxon>
        <taxon>Sordariomycetes</taxon>
        <taxon>Xylariomycetidae</taxon>
        <taxon>Amphisphaeriales</taxon>
        <taxon>Pseudomassariaceae</taxon>
        <taxon>Pseudomassariella</taxon>
    </lineage>
</organism>
<keyword evidence="2" id="KW-1185">Reference proteome</keyword>
<dbReference type="EMBL" id="MCFJ01000002">
    <property type="protein sequence ID" value="ORY70343.1"/>
    <property type="molecule type" value="Genomic_DNA"/>
</dbReference>
<dbReference type="AlphaFoldDB" id="A0A1Y2EFI5"/>